<dbReference type="SUPFAM" id="SSF89796">
    <property type="entry name" value="CoA-transferase family III (CaiB/BaiF)"/>
    <property type="match status" value="1"/>
</dbReference>
<evidence type="ECO:0000313" key="3">
    <source>
        <dbReference type="EMBL" id="GFH38289.1"/>
    </source>
</evidence>
<feature type="region of interest" description="Disordered" evidence="2">
    <location>
        <begin position="419"/>
        <end position="511"/>
    </location>
</feature>
<feature type="compositionally biased region" description="Low complexity" evidence="2">
    <location>
        <begin position="420"/>
        <end position="459"/>
    </location>
</feature>
<feature type="region of interest" description="Disordered" evidence="2">
    <location>
        <begin position="223"/>
        <end position="244"/>
    </location>
</feature>
<dbReference type="InterPro" id="IPR023606">
    <property type="entry name" value="CoA-Trfase_III_dom_1_sf"/>
</dbReference>
<dbReference type="RefSeq" id="WP_173265969.1">
    <property type="nucleotide sequence ID" value="NZ_BLLG01000015.1"/>
</dbReference>
<dbReference type="InterPro" id="IPR003673">
    <property type="entry name" value="CoA-Trfase_fam_III"/>
</dbReference>
<evidence type="ECO:0000256" key="1">
    <source>
        <dbReference type="ARBA" id="ARBA00022679"/>
    </source>
</evidence>
<dbReference type="InterPro" id="IPR044855">
    <property type="entry name" value="CoA-Trfase_III_dom3_sf"/>
</dbReference>
<reference evidence="3 4" key="1">
    <citation type="submission" date="2020-02" db="EMBL/GenBank/DDBJ databases">
        <title>Whole Genome Shotgun Sequence of Streptomyces sp. strain CWH03.</title>
        <authorList>
            <person name="Dohra H."/>
            <person name="Kodani S."/>
            <person name="Yamamura H."/>
        </authorList>
    </citation>
    <scope>NUCLEOTIDE SEQUENCE [LARGE SCALE GENOMIC DNA]</scope>
    <source>
        <strain evidence="3 4">CWH03</strain>
    </source>
</reference>
<dbReference type="EMBL" id="BLLG01000015">
    <property type="protein sequence ID" value="GFH38289.1"/>
    <property type="molecule type" value="Genomic_DNA"/>
</dbReference>
<dbReference type="PANTHER" id="PTHR48207">
    <property type="entry name" value="SUCCINATE--HYDROXYMETHYLGLUTARATE COA-TRANSFERASE"/>
    <property type="match status" value="1"/>
</dbReference>
<protein>
    <submittedName>
        <fullName evidence="3">CoA transferase</fullName>
    </submittedName>
</protein>
<dbReference type="Pfam" id="PF02515">
    <property type="entry name" value="CoA_transf_3"/>
    <property type="match status" value="1"/>
</dbReference>
<dbReference type="Proteomes" id="UP000484988">
    <property type="component" value="Unassembled WGS sequence"/>
</dbReference>
<accession>A0A6A0AZA6</accession>
<proteinExistence type="predicted"/>
<dbReference type="GO" id="GO:0008410">
    <property type="term" value="F:CoA-transferase activity"/>
    <property type="evidence" value="ECO:0007669"/>
    <property type="project" value="TreeGrafter"/>
</dbReference>
<dbReference type="Gene3D" id="3.40.50.10540">
    <property type="entry name" value="Crotonobetainyl-coa:carnitine coa-transferase, domain 1"/>
    <property type="match status" value="1"/>
</dbReference>
<comment type="caution">
    <text evidence="3">The sequence shown here is derived from an EMBL/GenBank/DDBJ whole genome shotgun (WGS) entry which is preliminary data.</text>
</comment>
<dbReference type="AlphaFoldDB" id="A0A6A0AZA6"/>
<sequence>MRLADRPLAGVRVLDYAQYVAGPFATMLLADLGADVVKVEPPTGDAWRHYNPHAPGESTWFYALNRGKRSVALDLKTDEGRAASARLIAGADAVVHNMPPERAARFGLDRESVRTANPRTVWSCVTAFGTEGPDAGRLGYDIIAQALSGLLMADARPEDAVPRRSGGIAMADLTAGLLTCISVLAGVAGRERGRQAPGVEVSLLGAALAVQVQRFVRIGESGEAADHAPPPVEDHAPPPAVDHGPLTAAELDRTARATAGADRLEPYYRCYRTADSFLALACLNTAQRRRLLGILGQDDLWVADPQAAPADEAERTVRAELVDRFAAVFATRPLDHWLSVLAKHDIPAGDVRLLGRLFDDPQVTGNGLVQTVRQPGVGPVQLLGNVFKIDGAAAPAARPAPRLGEHSAELLGEHPVTPEAAASAGPAVPSAGPAVPSAGPAVPSAGPAVPSAGPAVPSAEHCSPPAAPPAGYSSPPSPGSPGCPGSPLSAPPAAAAPGIRELHGTAERNGA</sequence>
<evidence type="ECO:0000313" key="4">
    <source>
        <dbReference type="Proteomes" id="UP000484988"/>
    </source>
</evidence>
<evidence type="ECO:0000256" key="2">
    <source>
        <dbReference type="SAM" id="MobiDB-lite"/>
    </source>
</evidence>
<keyword evidence="4" id="KW-1185">Reference proteome</keyword>
<dbReference type="Gene3D" id="3.30.1540.10">
    <property type="entry name" value="formyl-coa transferase, domain 3"/>
    <property type="match status" value="1"/>
</dbReference>
<name>A0A6A0AZA6_9ACTN</name>
<feature type="compositionally biased region" description="Low complexity" evidence="2">
    <location>
        <begin position="483"/>
        <end position="498"/>
    </location>
</feature>
<dbReference type="PANTHER" id="PTHR48207:SF4">
    <property type="entry name" value="BLL6097 PROTEIN"/>
    <property type="match status" value="1"/>
</dbReference>
<keyword evidence="1 3" id="KW-0808">Transferase</keyword>
<dbReference type="InterPro" id="IPR050483">
    <property type="entry name" value="CoA-transferase_III_domain"/>
</dbReference>
<feature type="compositionally biased region" description="Basic and acidic residues" evidence="2">
    <location>
        <begin position="500"/>
        <end position="511"/>
    </location>
</feature>
<organism evidence="3 4">
    <name type="scientific">Streptomyces pacificus</name>
    <dbReference type="NCBI Taxonomy" id="2705029"/>
    <lineage>
        <taxon>Bacteria</taxon>
        <taxon>Bacillati</taxon>
        <taxon>Actinomycetota</taxon>
        <taxon>Actinomycetes</taxon>
        <taxon>Kitasatosporales</taxon>
        <taxon>Streptomycetaceae</taxon>
        <taxon>Streptomyces</taxon>
    </lineage>
</organism>
<gene>
    <name evidence="3" type="ORF">SCWH03_45310</name>
</gene>